<evidence type="ECO:0000256" key="1">
    <source>
        <dbReference type="ARBA" id="ARBA00022491"/>
    </source>
</evidence>
<reference evidence="7" key="1">
    <citation type="submission" date="2021-02" db="EMBL/GenBank/DDBJ databases">
        <title>Sequencing the genomes of 1000 actinobacteria strains.</title>
        <authorList>
            <person name="Klenk H.-P."/>
        </authorList>
    </citation>
    <scope>NUCLEOTIDE SEQUENCE</scope>
    <source>
        <strain evidence="7">DSM 22850</strain>
    </source>
</reference>
<keyword evidence="4" id="KW-0012">Acyltransferase</keyword>
<comment type="caution">
    <text evidence="7">The sequence shown here is derived from an EMBL/GenBank/DDBJ whole genome shotgun (WGS) entry which is preliminary data.</text>
</comment>
<feature type="domain" description="N-acetyltransferase" evidence="6">
    <location>
        <begin position="37"/>
        <end position="93"/>
    </location>
</feature>
<protein>
    <submittedName>
        <fullName evidence="7">GNAT family N-acyltransferase</fullName>
    </submittedName>
</protein>
<evidence type="ECO:0000256" key="3">
    <source>
        <dbReference type="ARBA" id="ARBA00022679"/>
    </source>
</evidence>
<evidence type="ECO:0000313" key="7">
    <source>
        <dbReference type="EMBL" id="MBP1325811.1"/>
    </source>
</evidence>
<dbReference type="Pfam" id="PF13508">
    <property type="entry name" value="Acetyltransf_7"/>
    <property type="match status" value="1"/>
</dbReference>
<proteinExistence type="predicted"/>
<comment type="catalytic activity">
    <reaction evidence="5">
        <text>glycyl-tRNA(Gly) + acetyl-CoA = N-acetylglycyl-tRNA(Gly) + CoA + H(+)</text>
        <dbReference type="Rhea" id="RHEA:81867"/>
        <dbReference type="Rhea" id="RHEA-COMP:9683"/>
        <dbReference type="Rhea" id="RHEA-COMP:19766"/>
        <dbReference type="ChEBI" id="CHEBI:15378"/>
        <dbReference type="ChEBI" id="CHEBI:57287"/>
        <dbReference type="ChEBI" id="CHEBI:57288"/>
        <dbReference type="ChEBI" id="CHEBI:78522"/>
        <dbReference type="ChEBI" id="CHEBI:232036"/>
    </reaction>
</comment>
<dbReference type="Proteomes" id="UP000675163">
    <property type="component" value="Unassembled WGS sequence"/>
</dbReference>
<keyword evidence="3" id="KW-0808">Transferase</keyword>
<name>A0A940PX57_9MICO</name>
<sequence length="115" mass="12792">MLGYYSQSSYRIDAEELSAVFGSSNTPRYPIPSVLIARLARCQSVRGQGIGELLLAHALRSCTRVSKEIGVELVVVHAMSEAAAKFYESYGFVRFVDHPHSLMLPLKTLERDYPA</sequence>
<evidence type="ECO:0000259" key="6">
    <source>
        <dbReference type="Pfam" id="PF13508"/>
    </source>
</evidence>
<dbReference type="InterPro" id="IPR000182">
    <property type="entry name" value="GNAT_dom"/>
</dbReference>
<dbReference type="PANTHER" id="PTHR36449">
    <property type="entry name" value="ACETYLTRANSFERASE-RELATED"/>
    <property type="match status" value="1"/>
</dbReference>
<evidence type="ECO:0000256" key="2">
    <source>
        <dbReference type="ARBA" id="ARBA00022649"/>
    </source>
</evidence>
<dbReference type="SUPFAM" id="SSF55729">
    <property type="entry name" value="Acyl-CoA N-acyltransferases (Nat)"/>
    <property type="match status" value="1"/>
</dbReference>
<keyword evidence="8" id="KW-1185">Reference proteome</keyword>
<organism evidence="7 8">
    <name type="scientific">Leucobacter exalbidus</name>
    <dbReference type="NCBI Taxonomy" id="662960"/>
    <lineage>
        <taxon>Bacteria</taxon>
        <taxon>Bacillati</taxon>
        <taxon>Actinomycetota</taxon>
        <taxon>Actinomycetes</taxon>
        <taxon>Micrococcales</taxon>
        <taxon>Microbacteriaceae</taxon>
        <taxon>Leucobacter</taxon>
    </lineage>
</organism>
<dbReference type="AlphaFoldDB" id="A0A940PX57"/>
<dbReference type="GO" id="GO:0016747">
    <property type="term" value="F:acyltransferase activity, transferring groups other than amino-acyl groups"/>
    <property type="evidence" value="ECO:0007669"/>
    <property type="project" value="InterPro"/>
</dbReference>
<dbReference type="Gene3D" id="3.40.630.30">
    <property type="match status" value="1"/>
</dbReference>
<dbReference type="EMBL" id="JAFIDA010000001">
    <property type="protein sequence ID" value="MBP1325811.1"/>
    <property type="molecule type" value="Genomic_DNA"/>
</dbReference>
<keyword evidence="1" id="KW-0678">Repressor</keyword>
<keyword evidence="2" id="KW-1277">Toxin-antitoxin system</keyword>
<evidence type="ECO:0000313" key="8">
    <source>
        <dbReference type="Proteomes" id="UP000675163"/>
    </source>
</evidence>
<dbReference type="PANTHER" id="PTHR36449:SF1">
    <property type="entry name" value="ACETYLTRANSFERASE"/>
    <property type="match status" value="1"/>
</dbReference>
<gene>
    <name evidence="7" type="ORF">JOF28_001043</name>
</gene>
<dbReference type="InterPro" id="IPR016181">
    <property type="entry name" value="Acyl_CoA_acyltransferase"/>
</dbReference>
<evidence type="ECO:0000256" key="4">
    <source>
        <dbReference type="ARBA" id="ARBA00023315"/>
    </source>
</evidence>
<accession>A0A940PX57</accession>
<evidence type="ECO:0000256" key="5">
    <source>
        <dbReference type="ARBA" id="ARBA00049880"/>
    </source>
</evidence>